<name>A0A0A9FZ27_ARUDO</name>
<reference evidence="1" key="1">
    <citation type="submission" date="2014-09" db="EMBL/GenBank/DDBJ databases">
        <authorList>
            <person name="Magalhaes I.L.F."/>
            <person name="Oliveira U."/>
            <person name="Santos F.R."/>
            <person name="Vidigal T.H.D.A."/>
            <person name="Brescovit A.D."/>
            <person name="Santos A.J."/>
        </authorList>
    </citation>
    <scope>NUCLEOTIDE SEQUENCE</scope>
    <source>
        <tissue evidence="1">Shoot tissue taken approximately 20 cm above the soil surface</tissue>
    </source>
</reference>
<accession>A0A0A9FZ27</accession>
<dbReference type="EMBL" id="GBRH01181412">
    <property type="protein sequence ID" value="JAE16484.1"/>
    <property type="molecule type" value="Transcribed_RNA"/>
</dbReference>
<proteinExistence type="predicted"/>
<evidence type="ECO:0000313" key="1">
    <source>
        <dbReference type="EMBL" id="JAE16484.1"/>
    </source>
</evidence>
<dbReference type="AlphaFoldDB" id="A0A0A9FZ27"/>
<organism evidence="1">
    <name type="scientific">Arundo donax</name>
    <name type="common">Giant reed</name>
    <name type="synonym">Donax arundinaceus</name>
    <dbReference type="NCBI Taxonomy" id="35708"/>
    <lineage>
        <taxon>Eukaryota</taxon>
        <taxon>Viridiplantae</taxon>
        <taxon>Streptophyta</taxon>
        <taxon>Embryophyta</taxon>
        <taxon>Tracheophyta</taxon>
        <taxon>Spermatophyta</taxon>
        <taxon>Magnoliopsida</taxon>
        <taxon>Liliopsida</taxon>
        <taxon>Poales</taxon>
        <taxon>Poaceae</taxon>
        <taxon>PACMAD clade</taxon>
        <taxon>Arundinoideae</taxon>
        <taxon>Arundineae</taxon>
        <taxon>Arundo</taxon>
    </lineage>
</organism>
<reference evidence="1" key="2">
    <citation type="journal article" date="2015" name="Data Brief">
        <title>Shoot transcriptome of the giant reed, Arundo donax.</title>
        <authorList>
            <person name="Barrero R.A."/>
            <person name="Guerrero F.D."/>
            <person name="Moolhuijzen P."/>
            <person name="Goolsby J.A."/>
            <person name="Tidwell J."/>
            <person name="Bellgard S.E."/>
            <person name="Bellgard M.I."/>
        </authorList>
    </citation>
    <scope>NUCLEOTIDE SEQUENCE</scope>
    <source>
        <tissue evidence="1">Shoot tissue taken approximately 20 cm above the soil surface</tissue>
    </source>
</reference>
<sequence>MHQTDVIQYIVVAVRNTMECTRAYLDWVRS</sequence>
<protein>
    <submittedName>
        <fullName evidence="1">Uncharacterized protein</fullName>
    </submittedName>
</protein>